<dbReference type="Proteomes" id="UP000605148">
    <property type="component" value="Unassembled WGS sequence"/>
</dbReference>
<dbReference type="AlphaFoldDB" id="A0A916TAX3"/>
<keyword evidence="1" id="KW-0732">Signal</keyword>
<protein>
    <submittedName>
        <fullName evidence="2">Uncharacterized protein</fullName>
    </submittedName>
</protein>
<dbReference type="InterPro" id="IPR038696">
    <property type="entry name" value="IalB_sf"/>
</dbReference>
<organism evidence="2 3">
    <name type="scientific">Roseibium aquae</name>
    <dbReference type="NCBI Taxonomy" id="1323746"/>
    <lineage>
        <taxon>Bacteria</taxon>
        <taxon>Pseudomonadati</taxon>
        <taxon>Pseudomonadota</taxon>
        <taxon>Alphaproteobacteria</taxon>
        <taxon>Hyphomicrobiales</taxon>
        <taxon>Stappiaceae</taxon>
        <taxon>Roseibium</taxon>
    </lineage>
</organism>
<dbReference type="Gene3D" id="2.60.40.1880">
    <property type="entry name" value="Invasion associated locus B (IalB) protein"/>
    <property type="match status" value="1"/>
</dbReference>
<keyword evidence="3" id="KW-1185">Reference proteome</keyword>
<feature type="chain" id="PRO_5037838663" evidence="1">
    <location>
        <begin position="23"/>
        <end position="168"/>
    </location>
</feature>
<proteinExistence type="predicted"/>
<evidence type="ECO:0000313" key="2">
    <source>
        <dbReference type="EMBL" id="GGB38340.1"/>
    </source>
</evidence>
<evidence type="ECO:0000256" key="1">
    <source>
        <dbReference type="SAM" id="SignalP"/>
    </source>
</evidence>
<gene>
    <name evidence="2" type="ORF">GCM10011316_07980</name>
</gene>
<dbReference type="InterPro" id="IPR010642">
    <property type="entry name" value="Invasion_prot_B"/>
</dbReference>
<feature type="signal peptide" evidence="1">
    <location>
        <begin position="1"/>
        <end position="22"/>
    </location>
</feature>
<reference evidence="2" key="1">
    <citation type="journal article" date="2014" name="Int. J. Syst. Evol. Microbiol.">
        <title>Complete genome sequence of Corynebacterium casei LMG S-19264T (=DSM 44701T), isolated from a smear-ripened cheese.</title>
        <authorList>
            <consortium name="US DOE Joint Genome Institute (JGI-PGF)"/>
            <person name="Walter F."/>
            <person name="Albersmeier A."/>
            <person name="Kalinowski J."/>
            <person name="Ruckert C."/>
        </authorList>
    </citation>
    <scope>NUCLEOTIDE SEQUENCE</scope>
    <source>
        <strain evidence="2">CGMCC 1.12426</strain>
    </source>
</reference>
<dbReference type="EMBL" id="BMFA01000002">
    <property type="protein sequence ID" value="GGB38340.1"/>
    <property type="molecule type" value="Genomic_DNA"/>
</dbReference>
<dbReference type="Pfam" id="PF06776">
    <property type="entry name" value="IalB"/>
    <property type="match status" value="1"/>
</dbReference>
<reference evidence="2" key="2">
    <citation type="submission" date="2020-09" db="EMBL/GenBank/DDBJ databases">
        <authorList>
            <person name="Sun Q."/>
            <person name="Zhou Y."/>
        </authorList>
    </citation>
    <scope>NUCLEOTIDE SEQUENCE</scope>
    <source>
        <strain evidence="2">CGMCC 1.12426</strain>
    </source>
</reference>
<accession>A0A916TAX3</accession>
<comment type="caution">
    <text evidence="2">The sequence shown here is derived from an EMBL/GenBank/DDBJ whole genome shotgun (WGS) entry which is preliminary data.</text>
</comment>
<dbReference type="OrthoDB" id="9806572at2"/>
<name>A0A916TAX3_9HYPH</name>
<evidence type="ECO:0000313" key="3">
    <source>
        <dbReference type="Proteomes" id="UP000605148"/>
    </source>
</evidence>
<sequence>MKAKSLGLAIAGLVMSAAAAFAQSPTLLKQHNDWAAYALTGGSGKVCYALTKPTEMLPGDRNHGDVFFFVTTRPAEGVQGEPSLLVGYPFRDNSSVTATVDGTNFTMFTNNDGAWVDNAATEAQLVAAMKAGREMRVNGESSRGTKTTYRFSLSGVTAAINTAQQACN</sequence>